<keyword evidence="8" id="KW-1185">Reference proteome</keyword>
<dbReference type="GO" id="GO:0046872">
    <property type="term" value="F:metal ion binding"/>
    <property type="evidence" value="ECO:0007669"/>
    <property type="project" value="UniProtKB-KW"/>
</dbReference>
<feature type="domain" description="JmjC" evidence="6">
    <location>
        <begin position="107"/>
        <end position="234"/>
    </location>
</feature>
<evidence type="ECO:0000313" key="7">
    <source>
        <dbReference type="EMBL" id="MBD8526935.1"/>
    </source>
</evidence>
<dbReference type="GO" id="GO:0016706">
    <property type="term" value="F:2-oxoglutarate-dependent dioxygenase activity"/>
    <property type="evidence" value="ECO:0007669"/>
    <property type="project" value="TreeGrafter"/>
</dbReference>
<keyword evidence="2" id="KW-0479">Metal-binding</keyword>
<evidence type="ECO:0000256" key="4">
    <source>
        <dbReference type="ARBA" id="ARBA00023002"/>
    </source>
</evidence>
<organism evidence="7 8">
    <name type="scientific">Pseudomarimonas arenosa</name>
    <dbReference type="NCBI Taxonomy" id="2774145"/>
    <lineage>
        <taxon>Bacteria</taxon>
        <taxon>Pseudomonadati</taxon>
        <taxon>Pseudomonadota</taxon>
        <taxon>Gammaproteobacteria</taxon>
        <taxon>Lysobacterales</taxon>
        <taxon>Lysobacteraceae</taxon>
        <taxon>Pseudomarimonas</taxon>
    </lineage>
</organism>
<dbReference type="EMBL" id="JACYTR010000035">
    <property type="protein sequence ID" value="MBD8526935.1"/>
    <property type="molecule type" value="Genomic_DNA"/>
</dbReference>
<dbReference type="PROSITE" id="PS51184">
    <property type="entry name" value="JMJC"/>
    <property type="match status" value="1"/>
</dbReference>
<comment type="cofactor">
    <cofactor evidence="1">
        <name>Fe(2+)</name>
        <dbReference type="ChEBI" id="CHEBI:29033"/>
    </cofactor>
</comment>
<reference evidence="7 8" key="1">
    <citation type="submission" date="2020-09" db="EMBL/GenBank/DDBJ databases">
        <title>Pseudoxanthomonas sp. CAU 1598 isolated from sand of Yaerae Beach.</title>
        <authorList>
            <person name="Kim W."/>
        </authorList>
    </citation>
    <scope>NUCLEOTIDE SEQUENCE [LARGE SCALE GENOMIC DNA]</scope>
    <source>
        <strain evidence="7 8">CAU 1598</strain>
    </source>
</reference>
<dbReference type="Gene3D" id="3.40.366.30">
    <property type="entry name" value="50S ribosomal protein L16 arginine hydroxylase, Chain A, Domain 2"/>
    <property type="match status" value="1"/>
</dbReference>
<keyword evidence="4" id="KW-0560">Oxidoreductase</keyword>
<name>A0AAW3ZLE6_9GAMM</name>
<comment type="caution">
    <text evidence="7">The sequence shown here is derived from an EMBL/GenBank/DDBJ whole genome shotgun (WGS) entry which is preliminary data.</text>
</comment>
<dbReference type="InterPro" id="IPR003347">
    <property type="entry name" value="JmjC_dom"/>
</dbReference>
<keyword evidence="3" id="KW-0223">Dioxygenase</keyword>
<dbReference type="Pfam" id="PF08007">
    <property type="entry name" value="JmjC_2"/>
    <property type="match status" value="1"/>
</dbReference>
<dbReference type="PANTHER" id="PTHR13096:SF8">
    <property type="entry name" value="RIBOSOMAL OXYGENASE 1"/>
    <property type="match status" value="1"/>
</dbReference>
<dbReference type="SUPFAM" id="SSF51197">
    <property type="entry name" value="Clavaminate synthase-like"/>
    <property type="match status" value="1"/>
</dbReference>
<dbReference type="Gene3D" id="2.60.120.650">
    <property type="entry name" value="Cupin"/>
    <property type="match status" value="1"/>
</dbReference>
<proteinExistence type="predicted"/>
<evidence type="ECO:0000256" key="5">
    <source>
        <dbReference type="ARBA" id="ARBA00023004"/>
    </source>
</evidence>
<dbReference type="SMART" id="SM00558">
    <property type="entry name" value="JmjC"/>
    <property type="match status" value="1"/>
</dbReference>
<dbReference type="PANTHER" id="PTHR13096">
    <property type="entry name" value="MINA53 MYC INDUCED NUCLEAR ANTIGEN"/>
    <property type="match status" value="1"/>
</dbReference>
<dbReference type="AlphaFoldDB" id="A0AAW3ZLE6"/>
<dbReference type="Proteomes" id="UP000613768">
    <property type="component" value="Unassembled WGS sequence"/>
</dbReference>
<sequence length="391" mass="44372">MAEFPIEVRASRQQRLGMPVNTFLRDYWQQRPLLVRGAFAPWRDPLSAEDLAGLACEDLALARLIRLDRKRNHWSVERGPFDEQIFPALPKRDWTVLVQDVDKWDPDVRQLLDVFEFLPRWRIDDVMVSFAAPGGSVGPHTDHYDVFLIQGSGQRRWQLDLRGHAARFRQDSELKLLENFQSDVDWLCQPGDMLYLPPEVPHFGEATSACLTFSIGFRAPSRSELLADLADHLETTDDGLTRFADPGRQPVRDSGRIEPDDLDRVRDLLRQTAELSDAALSEWFGRAMTRYRNPGLLAAPPKAISKAQLIKRLQAGTHLVRHPFTRLAWRASRPGARLYALGDALSTSTKLASTLCGSLHGDLAWFEQLSEDEQQIVLQLVNTGHLAIERA</sequence>
<evidence type="ECO:0000256" key="3">
    <source>
        <dbReference type="ARBA" id="ARBA00022964"/>
    </source>
</evidence>
<accession>A0AAW3ZLE6</accession>
<evidence type="ECO:0000256" key="2">
    <source>
        <dbReference type="ARBA" id="ARBA00022723"/>
    </source>
</evidence>
<dbReference type="InterPro" id="IPR039994">
    <property type="entry name" value="NO66-like"/>
</dbReference>
<evidence type="ECO:0000313" key="8">
    <source>
        <dbReference type="Proteomes" id="UP000613768"/>
    </source>
</evidence>
<dbReference type="InterPro" id="IPR046799">
    <property type="entry name" value="ROXA-like_wH"/>
</dbReference>
<evidence type="ECO:0000256" key="1">
    <source>
        <dbReference type="ARBA" id="ARBA00001954"/>
    </source>
</evidence>
<evidence type="ECO:0000259" key="6">
    <source>
        <dbReference type="PROSITE" id="PS51184"/>
    </source>
</evidence>
<dbReference type="Pfam" id="PF20514">
    <property type="entry name" value="WHD_ROXA"/>
    <property type="match status" value="1"/>
</dbReference>
<dbReference type="RefSeq" id="WP_192030355.1">
    <property type="nucleotide sequence ID" value="NZ_JACYTR010000035.1"/>
</dbReference>
<keyword evidence="5" id="KW-0408">Iron</keyword>
<gene>
    <name evidence="7" type="ORF">IFO71_14435</name>
</gene>
<protein>
    <submittedName>
        <fullName evidence="7">Cupin domain-containing protein</fullName>
    </submittedName>
</protein>